<sequence>MIPRIQSEWLCLQQSYDKMDMQALWLKLLSLLVWFWQLHSGSSLRVQLCAIALFWLHEALLRTVQQRTAERLLQLEQALAQNQDIGMQWHSAWQQQRGAITALAMSYLRQALKPTVAITYIALTALSVIRGYVIFS</sequence>
<organism evidence="2 3">
    <name type="scientific">Rheinheimera pacifica</name>
    <dbReference type="NCBI Taxonomy" id="173990"/>
    <lineage>
        <taxon>Bacteria</taxon>
        <taxon>Pseudomonadati</taxon>
        <taxon>Pseudomonadota</taxon>
        <taxon>Gammaproteobacteria</taxon>
        <taxon>Chromatiales</taxon>
        <taxon>Chromatiaceae</taxon>
        <taxon>Rheinheimera</taxon>
    </lineage>
</organism>
<feature type="transmembrane region" description="Helical" evidence="1">
    <location>
        <begin position="115"/>
        <end position="135"/>
    </location>
</feature>
<dbReference type="STRING" id="173990.SAMN05660691_00230"/>
<gene>
    <name evidence="2" type="ORF">SAMN05660691_00230</name>
</gene>
<reference evidence="3" key="1">
    <citation type="submission" date="2016-10" db="EMBL/GenBank/DDBJ databases">
        <authorList>
            <person name="Varghese N."/>
            <person name="Submissions S."/>
        </authorList>
    </citation>
    <scope>NUCLEOTIDE SEQUENCE [LARGE SCALE GENOMIC DNA]</scope>
    <source>
        <strain evidence="3">DSM 17616</strain>
    </source>
</reference>
<evidence type="ECO:0000256" key="1">
    <source>
        <dbReference type="SAM" id="Phobius"/>
    </source>
</evidence>
<evidence type="ECO:0000313" key="2">
    <source>
        <dbReference type="EMBL" id="SEH57108.1"/>
    </source>
</evidence>
<keyword evidence="1" id="KW-0812">Transmembrane</keyword>
<keyword evidence="1" id="KW-1133">Transmembrane helix</keyword>
<accession>A0A1H6J5B9</accession>
<dbReference type="OrthoDB" id="8563935at2"/>
<keyword evidence="1" id="KW-0472">Membrane</keyword>
<dbReference type="Proteomes" id="UP000199371">
    <property type="component" value="Unassembled WGS sequence"/>
</dbReference>
<dbReference type="EMBL" id="FNXF01000001">
    <property type="protein sequence ID" value="SEH57108.1"/>
    <property type="molecule type" value="Genomic_DNA"/>
</dbReference>
<name>A0A1H6J5B9_9GAMM</name>
<dbReference type="AlphaFoldDB" id="A0A1H6J5B9"/>
<evidence type="ECO:0000313" key="3">
    <source>
        <dbReference type="Proteomes" id="UP000199371"/>
    </source>
</evidence>
<protein>
    <submittedName>
        <fullName evidence="2">Uncharacterized protein</fullName>
    </submittedName>
</protein>
<feature type="transmembrane region" description="Helical" evidence="1">
    <location>
        <begin position="21"/>
        <end position="38"/>
    </location>
</feature>
<dbReference type="RefSeq" id="WP_092789308.1">
    <property type="nucleotide sequence ID" value="NZ_FNXF01000001.1"/>
</dbReference>
<proteinExistence type="predicted"/>
<keyword evidence="3" id="KW-1185">Reference proteome</keyword>